<dbReference type="PANTHER" id="PTHR10730:SF53">
    <property type="entry name" value="GLYCOSYLTRANSFERASE 25 FAMILY MEMBER"/>
    <property type="match status" value="1"/>
</dbReference>
<keyword evidence="2" id="KW-0328">Glycosyltransferase</keyword>
<evidence type="ECO:0000256" key="4">
    <source>
        <dbReference type="SAM" id="MobiDB-lite"/>
    </source>
</evidence>
<proteinExistence type="inferred from homology"/>
<feature type="domain" description="Glycosyl transferase family 25" evidence="6">
    <location>
        <begin position="292"/>
        <end position="468"/>
    </location>
</feature>
<evidence type="ECO:0000313" key="8">
    <source>
        <dbReference type="WBParaSite" id="HCON_00094335-00001"/>
    </source>
</evidence>
<evidence type="ECO:0000256" key="5">
    <source>
        <dbReference type="SAM" id="SignalP"/>
    </source>
</evidence>
<evidence type="ECO:0000256" key="1">
    <source>
        <dbReference type="ARBA" id="ARBA00006721"/>
    </source>
</evidence>
<organism evidence="7 8">
    <name type="scientific">Haemonchus contortus</name>
    <name type="common">Barber pole worm</name>
    <dbReference type="NCBI Taxonomy" id="6289"/>
    <lineage>
        <taxon>Eukaryota</taxon>
        <taxon>Metazoa</taxon>
        <taxon>Ecdysozoa</taxon>
        <taxon>Nematoda</taxon>
        <taxon>Chromadorea</taxon>
        <taxon>Rhabditida</taxon>
        <taxon>Rhabditina</taxon>
        <taxon>Rhabditomorpha</taxon>
        <taxon>Strongyloidea</taxon>
        <taxon>Trichostrongylidae</taxon>
        <taxon>Haemonchus</taxon>
    </lineage>
</organism>
<evidence type="ECO:0000256" key="3">
    <source>
        <dbReference type="ARBA" id="ARBA00022679"/>
    </source>
</evidence>
<dbReference type="AlphaFoldDB" id="A0A7I4YF20"/>
<protein>
    <submittedName>
        <fullName evidence="8">Glycosyltransferase 25 family member</fullName>
    </submittedName>
</protein>
<sequence>MWPRSFAFWLLVWVQPAYFLFPGAVPDEGDVRHLYPITHISIGLDNHAHMLPYLFGWLENIDYPKDRLRITLYQLSKDDVTENQVTWWKNSVSSLFASVTVVVGEENWLEAGLRAARLRRASRVLLMTGDALPFRGTLLQDLNSTAVVMSALFSPTLNSEISNCATIDDDYRDREVIERRKISEAVLPMLINLDTIDSSYLTFDSDNLPNYLGSGDPSEVFVESARRMQIDLWIDNLKRHGFYIDEALEVYDRRRIFRYLLADIVADGGRLPLASKFVRPWTPEPQLWDVEKIYMINLKRRPERRARMERIFEILGVDATYWEATDGQNLPTNYQYRILPGYMDPYHKRPIKAGEIGCFLSHYRIWEDVVKLGLSRVAVFEDDLRFTDGGLERIREVLEDLDVSKMEWDLIYLGRKKQADQEELWVRNHRHLSTVGYSYWTLGYILSAEGARRLIDAKPLEKLLPVDEYFPIMFNKHPNKEWVSHFPVRNLRAFTLYPLSVFPQRYTHEEGYVSDTEDSKVVKDEATSEAQLKKDEL</sequence>
<dbReference type="OMA" id="QRVYHYV"/>
<dbReference type="Proteomes" id="UP000025227">
    <property type="component" value="Unplaced"/>
</dbReference>
<keyword evidence="7" id="KW-1185">Reference proteome</keyword>
<keyword evidence="3" id="KW-0808">Transferase</keyword>
<dbReference type="GO" id="GO:0050211">
    <property type="term" value="F:procollagen galactosyltransferase activity"/>
    <property type="evidence" value="ECO:0007669"/>
    <property type="project" value="TreeGrafter"/>
</dbReference>
<reference evidence="8" key="1">
    <citation type="submission" date="2020-12" db="UniProtKB">
        <authorList>
            <consortium name="WormBaseParasite"/>
        </authorList>
    </citation>
    <scope>IDENTIFICATION</scope>
    <source>
        <strain evidence="8">MHco3</strain>
    </source>
</reference>
<keyword evidence="5" id="KW-0732">Signal</keyword>
<dbReference type="InterPro" id="IPR050757">
    <property type="entry name" value="Collagen_mod_GT25"/>
</dbReference>
<dbReference type="CDD" id="cd06532">
    <property type="entry name" value="Glyco_transf_25"/>
    <property type="match status" value="1"/>
</dbReference>
<dbReference type="OrthoDB" id="47375at2759"/>
<dbReference type="Pfam" id="PF01755">
    <property type="entry name" value="Glyco_transf_25"/>
    <property type="match status" value="1"/>
</dbReference>
<dbReference type="WBParaSite" id="HCON_00094335-00001">
    <property type="protein sequence ID" value="HCON_00094335-00001"/>
    <property type="gene ID" value="HCON_00094335"/>
</dbReference>
<evidence type="ECO:0000256" key="2">
    <source>
        <dbReference type="ARBA" id="ARBA00022676"/>
    </source>
</evidence>
<accession>A0A7I4YF20</accession>
<dbReference type="PANTHER" id="PTHR10730">
    <property type="entry name" value="PROCOLLAGEN-LYSINE,2-OXOGLUTARATE 5-DIOXYGENASE/GLYCOSYLTRANSFERASE 25 FAMILY MEMBER"/>
    <property type="match status" value="1"/>
</dbReference>
<feature type="region of interest" description="Disordered" evidence="4">
    <location>
        <begin position="516"/>
        <end position="537"/>
    </location>
</feature>
<evidence type="ECO:0000259" key="6">
    <source>
        <dbReference type="Pfam" id="PF01755"/>
    </source>
</evidence>
<name>A0A7I4YF20_HAECO</name>
<dbReference type="InterPro" id="IPR002654">
    <property type="entry name" value="Glyco_trans_25"/>
</dbReference>
<feature type="chain" id="PRO_5029456762" evidence="5">
    <location>
        <begin position="20"/>
        <end position="537"/>
    </location>
</feature>
<feature type="signal peptide" evidence="5">
    <location>
        <begin position="1"/>
        <end position="19"/>
    </location>
</feature>
<evidence type="ECO:0000313" key="7">
    <source>
        <dbReference type="Proteomes" id="UP000025227"/>
    </source>
</evidence>
<comment type="similarity">
    <text evidence="1">Belongs to the glycosyltransferase 25 family.</text>
</comment>